<proteinExistence type="predicted"/>
<keyword evidence="2" id="KW-1185">Reference proteome</keyword>
<reference evidence="1" key="1">
    <citation type="submission" date="2020-08" db="EMBL/GenBank/DDBJ databases">
        <title>Genome public.</title>
        <authorList>
            <person name="Liu C."/>
            <person name="Sun Q."/>
        </authorList>
    </citation>
    <scope>NUCLEOTIDE SEQUENCE</scope>
    <source>
        <strain evidence="1">NSJ-24</strain>
    </source>
</reference>
<protein>
    <submittedName>
        <fullName evidence="1">Uncharacterized protein</fullName>
    </submittedName>
</protein>
<dbReference type="AlphaFoldDB" id="A0A926E935"/>
<name>A0A926E935_9FIRM</name>
<evidence type="ECO:0000313" key="2">
    <source>
        <dbReference type="Proteomes" id="UP000610862"/>
    </source>
</evidence>
<dbReference type="RefSeq" id="WP_177269615.1">
    <property type="nucleotide sequence ID" value="NZ_JACRTA010000001.1"/>
</dbReference>
<organism evidence="1 2">
    <name type="scientific">Lentihominibacter hominis</name>
    <dbReference type="NCBI Taxonomy" id="2763645"/>
    <lineage>
        <taxon>Bacteria</taxon>
        <taxon>Bacillati</taxon>
        <taxon>Bacillota</taxon>
        <taxon>Clostridia</taxon>
        <taxon>Peptostreptococcales</taxon>
        <taxon>Anaerovoracaceae</taxon>
        <taxon>Lentihominibacter</taxon>
    </lineage>
</organism>
<dbReference type="EMBL" id="JACRTA010000001">
    <property type="protein sequence ID" value="MBC8567522.1"/>
    <property type="molecule type" value="Genomic_DNA"/>
</dbReference>
<comment type="caution">
    <text evidence="1">The sequence shown here is derived from an EMBL/GenBank/DDBJ whole genome shotgun (WGS) entry which is preliminary data.</text>
</comment>
<gene>
    <name evidence="1" type="ORF">H8692_01945</name>
</gene>
<accession>A0A926E935</accession>
<sequence length="222" mass="25709">MAVKYYEKTFEDIKLQYPPEEVIKKARPSEKSLGNDVLVTVERVEGACSAHQIEGMSWLYKGIMPETNEHVCTYSEYEYWPYVSGMSQGVTAQEMGIACDGEDGFVSCGAWGCPSCEAKIVYRLHPIPYEESMVDEIYEYLGRGGHNCIPKFFREKYSPEWAIQSREDLMREWDEAGRPLFWDKWRDENKLYWHQKGTVEAGIPDAKAIRDIMGRPTRLSDF</sequence>
<dbReference type="Proteomes" id="UP000610862">
    <property type="component" value="Unassembled WGS sequence"/>
</dbReference>
<evidence type="ECO:0000313" key="1">
    <source>
        <dbReference type="EMBL" id="MBC8567522.1"/>
    </source>
</evidence>